<dbReference type="GO" id="GO:0016787">
    <property type="term" value="F:hydrolase activity"/>
    <property type="evidence" value="ECO:0007669"/>
    <property type="project" value="InterPro"/>
</dbReference>
<dbReference type="Gene3D" id="3.60.21.10">
    <property type="match status" value="1"/>
</dbReference>
<dbReference type="EMBL" id="JAKLMC020000001">
    <property type="protein sequence ID" value="KAK5958855.1"/>
    <property type="molecule type" value="Genomic_DNA"/>
</dbReference>
<gene>
    <name evidence="3" type="ORF">OHC33_000699</name>
</gene>
<evidence type="ECO:0000256" key="1">
    <source>
        <dbReference type="SAM" id="MobiDB-lite"/>
    </source>
</evidence>
<dbReference type="AlphaFoldDB" id="A0AAN8EQT7"/>
<dbReference type="SUPFAM" id="SSF56300">
    <property type="entry name" value="Metallo-dependent phosphatases"/>
    <property type="match status" value="1"/>
</dbReference>
<evidence type="ECO:0000259" key="2">
    <source>
        <dbReference type="Pfam" id="PF00149"/>
    </source>
</evidence>
<evidence type="ECO:0000313" key="4">
    <source>
        <dbReference type="Proteomes" id="UP001316803"/>
    </source>
</evidence>
<dbReference type="InterPro" id="IPR029052">
    <property type="entry name" value="Metallo-depent_PP-like"/>
</dbReference>
<reference evidence="3 4" key="1">
    <citation type="submission" date="2022-12" db="EMBL/GenBank/DDBJ databases">
        <title>Genomic features and morphological characterization of a novel Knufia sp. strain isolated from spacecraft assembly facility.</title>
        <authorList>
            <person name="Teixeira M."/>
            <person name="Chander A.M."/>
            <person name="Stajich J.E."/>
            <person name="Venkateswaran K."/>
        </authorList>
    </citation>
    <scope>NUCLEOTIDE SEQUENCE [LARGE SCALE GENOMIC DNA]</scope>
    <source>
        <strain evidence="3 4">FJI-L2-BK-P2</strain>
    </source>
</reference>
<proteinExistence type="predicted"/>
<accession>A0AAN8EQT7</accession>
<dbReference type="InterPro" id="IPR051693">
    <property type="entry name" value="UPF0046_metallophosphoest"/>
</dbReference>
<dbReference type="PANTHER" id="PTHR12905">
    <property type="entry name" value="METALLOPHOSPHOESTERASE"/>
    <property type="match status" value="1"/>
</dbReference>
<organism evidence="3 4">
    <name type="scientific">Knufia fluminis</name>
    <dbReference type="NCBI Taxonomy" id="191047"/>
    <lineage>
        <taxon>Eukaryota</taxon>
        <taxon>Fungi</taxon>
        <taxon>Dikarya</taxon>
        <taxon>Ascomycota</taxon>
        <taxon>Pezizomycotina</taxon>
        <taxon>Eurotiomycetes</taxon>
        <taxon>Chaetothyriomycetidae</taxon>
        <taxon>Chaetothyriales</taxon>
        <taxon>Trichomeriaceae</taxon>
        <taxon>Knufia</taxon>
    </lineage>
</organism>
<feature type="compositionally biased region" description="Polar residues" evidence="1">
    <location>
        <begin position="10"/>
        <end position="22"/>
    </location>
</feature>
<dbReference type="CDD" id="cd07379">
    <property type="entry name" value="MPP_239FB"/>
    <property type="match status" value="1"/>
</dbReference>
<feature type="region of interest" description="Disordered" evidence="1">
    <location>
        <begin position="1"/>
        <end position="28"/>
    </location>
</feature>
<keyword evidence="4" id="KW-1185">Reference proteome</keyword>
<sequence>MAKWHPYSREGTQSRSTSSRGATNAHETKDAAGALAAKVKTRFLIISDTHDIDLKKYTASTGVEGCKRLPRTDVVLHCGDLTESGGLDNYKRSIEGLASFQDAELKLVIAGNHDADLDPEFCEKYGGHADALTDDSPEAASNNNKVFDESPLHERALALWKAKMAREAGIVFLEEGTHEFTLKTGATFKVYASPYTPAYGISAFQYPTGHDRYNSSGTPAWATNMSTQQTVIHDGTDIVLTHGPPKYVLDGCADGSSGGCEHLARAICRTKPRLHCFGHIHRAWGARRAAWNDQSVQDEIDLLPEDFVGRNSSKKRGYASLSPSIYEGLKLGQETLFVNAAVGNDGEGSMENVPWVVDLELETSG</sequence>
<feature type="domain" description="Calcineurin-like phosphoesterase" evidence="2">
    <location>
        <begin position="42"/>
        <end position="282"/>
    </location>
</feature>
<dbReference type="InterPro" id="IPR004843">
    <property type="entry name" value="Calcineurin-like_PHP"/>
</dbReference>
<protein>
    <recommendedName>
        <fullName evidence="2">Calcineurin-like phosphoesterase domain-containing protein</fullName>
    </recommendedName>
</protein>
<dbReference type="PANTHER" id="PTHR12905:SF0">
    <property type="entry name" value="CALCINEURIN-LIKE PHOSPHOESTERASE DOMAIN-CONTAINING PROTEIN"/>
    <property type="match status" value="1"/>
</dbReference>
<evidence type="ECO:0000313" key="3">
    <source>
        <dbReference type="EMBL" id="KAK5958855.1"/>
    </source>
</evidence>
<dbReference type="Pfam" id="PF00149">
    <property type="entry name" value="Metallophos"/>
    <property type="match status" value="1"/>
</dbReference>
<dbReference type="Proteomes" id="UP001316803">
    <property type="component" value="Unassembled WGS sequence"/>
</dbReference>
<name>A0AAN8EQT7_9EURO</name>
<comment type="caution">
    <text evidence="3">The sequence shown here is derived from an EMBL/GenBank/DDBJ whole genome shotgun (WGS) entry which is preliminary data.</text>
</comment>